<dbReference type="SUPFAM" id="SSF54373">
    <property type="entry name" value="FAD-linked reductases, C-terminal domain"/>
    <property type="match status" value="1"/>
</dbReference>
<dbReference type="PANTHER" id="PTHR13847:SF280">
    <property type="entry name" value="D-AMINO ACID DEHYDROGENASE"/>
    <property type="match status" value="1"/>
</dbReference>
<keyword evidence="2" id="KW-0560">Oxidoreductase</keyword>
<name>A0A261QWB3_9BORD</name>
<protein>
    <submittedName>
        <fullName evidence="4">Amino acid dehydrogenase</fullName>
    </submittedName>
</protein>
<evidence type="ECO:0000256" key="1">
    <source>
        <dbReference type="ARBA" id="ARBA00009410"/>
    </source>
</evidence>
<organism evidence="4 5">
    <name type="scientific">Bordetella genomosp. 7</name>
    <dbReference type="NCBI Taxonomy" id="1416805"/>
    <lineage>
        <taxon>Bacteria</taxon>
        <taxon>Pseudomonadati</taxon>
        <taxon>Pseudomonadota</taxon>
        <taxon>Betaproteobacteria</taxon>
        <taxon>Burkholderiales</taxon>
        <taxon>Alcaligenaceae</taxon>
        <taxon>Bordetella</taxon>
    </lineage>
</organism>
<evidence type="ECO:0000259" key="3">
    <source>
        <dbReference type="Pfam" id="PF01266"/>
    </source>
</evidence>
<dbReference type="GO" id="GO:0055130">
    <property type="term" value="P:D-alanine catabolic process"/>
    <property type="evidence" value="ECO:0007669"/>
    <property type="project" value="TreeGrafter"/>
</dbReference>
<dbReference type="GO" id="GO:0005737">
    <property type="term" value="C:cytoplasm"/>
    <property type="evidence" value="ECO:0007669"/>
    <property type="project" value="TreeGrafter"/>
</dbReference>
<evidence type="ECO:0000313" key="4">
    <source>
        <dbReference type="EMBL" id="OZI17088.1"/>
    </source>
</evidence>
<dbReference type="Gene3D" id="3.50.50.60">
    <property type="entry name" value="FAD/NAD(P)-binding domain"/>
    <property type="match status" value="2"/>
</dbReference>
<dbReference type="InterPro" id="IPR006076">
    <property type="entry name" value="FAD-dep_OxRdtase"/>
</dbReference>
<comment type="similarity">
    <text evidence="1">Belongs to the DadA oxidoreductase family.</text>
</comment>
<dbReference type="InterPro" id="IPR036188">
    <property type="entry name" value="FAD/NAD-bd_sf"/>
</dbReference>
<evidence type="ECO:0000313" key="5">
    <source>
        <dbReference type="Proteomes" id="UP000216947"/>
    </source>
</evidence>
<proteinExistence type="inferred from homology"/>
<dbReference type="NCBIfam" id="NF001933">
    <property type="entry name" value="PRK00711.1"/>
    <property type="match status" value="1"/>
</dbReference>
<comment type="caution">
    <text evidence="4">The sequence shown here is derived from an EMBL/GenBank/DDBJ whole genome shotgun (WGS) entry which is preliminary data.</text>
</comment>
<dbReference type="Gene3D" id="3.30.9.10">
    <property type="entry name" value="D-Amino Acid Oxidase, subunit A, domain 2"/>
    <property type="match status" value="1"/>
</dbReference>
<dbReference type="SUPFAM" id="SSF51905">
    <property type="entry name" value="FAD/NAD(P)-binding domain"/>
    <property type="match status" value="1"/>
</dbReference>
<dbReference type="PANTHER" id="PTHR13847">
    <property type="entry name" value="SARCOSINE DEHYDROGENASE-RELATED"/>
    <property type="match status" value="1"/>
</dbReference>
<feature type="domain" description="FAD dependent oxidoreductase" evidence="3">
    <location>
        <begin position="3"/>
        <end position="397"/>
    </location>
</feature>
<dbReference type="RefSeq" id="WP_094797200.1">
    <property type="nucleotide sequence ID" value="NZ_NEVK01000007.1"/>
</dbReference>
<keyword evidence="5" id="KW-1185">Reference proteome</keyword>
<evidence type="ECO:0000256" key="2">
    <source>
        <dbReference type="ARBA" id="ARBA00023002"/>
    </source>
</evidence>
<accession>A0A261QWB3</accession>
<dbReference type="AlphaFoldDB" id="A0A261QWB3"/>
<dbReference type="Pfam" id="PF01266">
    <property type="entry name" value="DAO"/>
    <property type="match status" value="1"/>
</dbReference>
<dbReference type="Proteomes" id="UP000216947">
    <property type="component" value="Unassembled WGS sequence"/>
</dbReference>
<gene>
    <name evidence="4" type="ORF">CAL19_14660</name>
</gene>
<dbReference type="EMBL" id="NEVK01000007">
    <property type="protein sequence ID" value="OZI17088.1"/>
    <property type="molecule type" value="Genomic_DNA"/>
</dbReference>
<sequence length="415" mass="44540">MKAVILGAGLAGVPTAYFLAKAGHEVVVIDRQPGAALETSFANGSLLCLGHSYPWASPAAPGVLVKSLTRRDQALRVAPRIDPRMWGWLLRFLRECTSARADRNAASRLRIATYSLDVMRSVVADTGIRFHHTDKGLLYLYRTEHAMNEGVRQMQVLQQNGLSMKIINADEAAAIEPALTPVKNKLLGGVYVPGDGTGDAQLFTAELARVLSGRGVRFMYETEVKGITCQGGSAKRVRTSAGDIDADVIIVAMGSFSGPLLRQHGVDIKLFPVKGYSLTVPITSPDQAPTVGGLDEDNLLAFSVLGNRLRLTATAEFSGYDVSHRPHDFRYMTQAAKDLFPTIGDYSKAQMWSGLRPATPDGNPVLGRTGTPNLYVCTGGGSMGWTMACGMGKITADIVCGRAADIDIKEMVVKA</sequence>
<reference evidence="5" key="1">
    <citation type="submission" date="2017-05" db="EMBL/GenBank/DDBJ databases">
        <title>Complete and WGS of Bordetella genogroups.</title>
        <authorList>
            <person name="Spilker T."/>
            <person name="Lipuma J."/>
        </authorList>
    </citation>
    <scope>NUCLEOTIDE SEQUENCE [LARGE SCALE GENOMIC DNA]</scope>
    <source>
        <strain evidence="5">AU18089</strain>
    </source>
</reference>
<dbReference type="GO" id="GO:0005886">
    <property type="term" value="C:plasma membrane"/>
    <property type="evidence" value="ECO:0007669"/>
    <property type="project" value="TreeGrafter"/>
</dbReference>
<dbReference type="GO" id="GO:0008718">
    <property type="term" value="F:D-amino-acid dehydrogenase activity"/>
    <property type="evidence" value="ECO:0007669"/>
    <property type="project" value="TreeGrafter"/>
</dbReference>